<keyword evidence="1" id="KW-0812">Transmembrane</keyword>
<keyword evidence="1" id="KW-0472">Membrane</keyword>
<dbReference type="AlphaFoldDB" id="A0A3E0W1F2"/>
<dbReference type="Proteomes" id="UP000256541">
    <property type="component" value="Unassembled WGS sequence"/>
</dbReference>
<feature type="transmembrane region" description="Helical" evidence="1">
    <location>
        <begin position="21"/>
        <end position="45"/>
    </location>
</feature>
<keyword evidence="1" id="KW-1133">Transmembrane helix</keyword>
<name>A0A3E0W1F2_9MICO</name>
<evidence type="ECO:0000256" key="1">
    <source>
        <dbReference type="SAM" id="Phobius"/>
    </source>
</evidence>
<dbReference type="EMBL" id="NBXB01000017">
    <property type="protein sequence ID" value="RFA15831.1"/>
    <property type="molecule type" value="Genomic_DNA"/>
</dbReference>
<protein>
    <submittedName>
        <fullName evidence="2">Uncharacterized protein</fullName>
    </submittedName>
</protein>
<dbReference type="RefSeq" id="WP_116410769.1">
    <property type="nucleotide sequence ID" value="NZ_NBXB01000017.1"/>
</dbReference>
<evidence type="ECO:0000313" key="3">
    <source>
        <dbReference type="Proteomes" id="UP000256541"/>
    </source>
</evidence>
<proteinExistence type="predicted"/>
<reference evidence="2 3" key="1">
    <citation type="submission" date="2017-04" db="EMBL/GenBank/DDBJ databases">
        <title>Comparative genome analysis of Subtercola boreus.</title>
        <authorList>
            <person name="Cho Y.-J."/>
            <person name="Cho A."/>
            <person name="Kim O.-S."/>
            <person name="Lee J.-I."/>
        </authorList>
    </citation>
    <scope>NUCLEOTIDE SEQUENCE [LARGE SCALE GENOMIC DNA]</scope>
    <source>
        <strain evidence="2 3">P27479</strain>
    </source>
</reference>
<feature type="transmembrane region" description="Helical" evidence="1">
    <location>
        <begin position="57"/>
        <end position="75"/>
    </location>
</feature>
<evidence type="ECO:0000313" key="2">
    <source>
        <dbReference type="EMBL" id="RFA15831.1"/>
    </source>
</evidence>
<comment type="caution">
    <text evidence="2">The sequence shown here is derived from an EMBL/GenBank/DDBJ whole genome shotgun (WGS) entry which is preliminary data.</text>
</comment>
<organism evidence="2 3">
    <name type="scientific">Subtercola boreus</name>
    <dbReference type="NCBI Taxonomy" id="120213"/>
    <lineage>
        <taxon>Bacteria</taxon>
        <taxon>Bacillati</taxon>
        <taxon>Actinomycetota</taxon>
        <taxon>Actinomycetes</taxon>
        <taxon>Micrococcales</taxon>
        <taxon>Microbacteriaceae</taxon>
        <taxon>Subtercola</taxon>
    </lineage>
</organism>
<sequence length="84" mass="8998">MTSDEKDAYAPAERQPSTGTAFIVWGAILLLFALLQVVTIPAFLIDDFTSAGLAGKLFAAVAGVGFGVLLLVKGINRRGRYLRR</sequence>
<gene>
    <name evidence="2" type="ORF">B7R22_05335</name>
</gene>
<accession>A0A3E0W1F2</accession>